<dbReference type="InterPro" id="IPR010065">
    <property type="entry name" value="AA_ABC_transptr_permease_3TM"/>
</dbReference>
<keyword evidence="6" id="KW-0029">Amino-acid transport</keyword>
<feature type="transmembrane region" description="Helical" evidence="9">
    <location>
        <begin position="229"/>
        <end position="252"/>
    </location>
</feature>
<evidence type="ECO:0000259" key="10">
    <source>
        <dbReference type="PROSITE" id="PS50928"/>
    </source>
</evidence>
<dbReference type="FunFam" id="1.10.3720.10:FF:000125">
    <property type="entry name" value="ABC amino acid transporter, permease component"/>
    <property type="match status" value="1"/>
</dbReference>
<name>F9P3E3_STROR</name>
<dbReference type="AlphaFoldDB" id="F9P3E3"/>
<evidence type="ECO:0000256" key="1">
    <source>
        <dbReference type="ARBA" id="ARBA00004651"/>
    </source>
</evidence>
<dbReference type="InterPro" id="IPR000515">
    <property type="entry name" value="MetI-like"/>
</dbReference>
<evidence type="ECO:0000313" key="12">
    <source>
        <dbReference type="Proteomes" id="UP000003771"/>
    </source>
</evidence>
<keyword evidence="3 9" id="KW-0813">Transport</keyword>
<dbReference type="EMBL" id="AFUO01000001">
    <property type="protein sequence ID" value="EGR93342.1"/>
    <property type="molecule type" value="Genomic_DNA"/>
</dbReference>
<evidence type="ECO:0000256" key="5">
    <source>
        <dbReference type="ARBA" id="ARBA00022692"/>
    </source>
</evidence>
<evidence type="ECO:0000256" key="2">
    <source>
        <dbReference type="ARBA" id="ARBA00010072"/>
    </source>
</evidence>
<sequence length="270" mass="30278">MFGNFRKIMAMIKNPYNGNKKYILSKGDFKCYNNCIISRWEVLFLDWSIVEQYLPLYQKAFLLTLHIAVWGILGSFLLGLIVSIIRHYRIPVLAQVATAYIELSRNTPLLIQLFFLYFGLPRIGIVLSSEVCATLGLVFLGGSYMAESFRSGLEAVSQTHQEIGFAIGLTPLQVFRYVVLPQATAIALPSFSANVIFLIKETSVFSAVALADLMYVAKDLIGLYYETDIALAMLVVAYLMMLLPISLVFSWIERRLRHAGFGNSSTLSGK</sequence>
<dbReference type="Gene3D" id="1.10.3720.10">
    <property type="entry name" value="MetI-like"/>
    <property type="match status" value="1"/>
</dbReference>
<accession>F9P3E3</accession>
<evidence type="ECO:0000256" key="4">
    <source>
        <dbReference type="ARBA" id="ARBA00022475"/>
    </source>
</evidence>
<dbReference type="GO" id="GO:0043190">
    <property type="term" value="C:ATP-binding cassette (ABC) transporter complex"/>
    <property type="evidence" value="ECO:0007669"/>
    <property type="project" value="InterPro"/>
</dbReference>
<evidence type="ECO:0000256" key="7">
    <source>
        <dbReference type="ARBA" id="ARBA00022989"/>
    </source>
</evidence>
<evidence type="ECO:0000256" key="9">
    <source>
        <dbReference type="RuleBase" id="RU363032"/>
    </source>
</evidence>
<evidence type="ECO:0000313" key="11">
    <source>
        <dbReference type="EMBL" id="EGR93342.1"/>
    </source>
</evidence>
<proteinExistence type="inferred from homology"/>
<keyword evidence="7 9" id="KW-1133">Transmembrane helix</keyword>
<feature type="domain" description="ABC transmembrane type-1" evidence="10">
    <location>
        <begin position="61"/>
        <end position="246"/>
    </location>
</feature>
<dbReference type="PANTHER" id="PTHR30614:SF37">
    <property type="entry name" value="AMINO-ACID ABC TRANSPORTER PERMEASE PROTEIN YHDX-RELATED"/>
    <property type="match status" value="1"/>
</dbReference>
<feature type="transmembrane region" description="Helical" evidence="9">
    <location>
        <begin position="60"/>
        <end position="85"/>
    </location>
</feature>
<dbReference type="CDD" id="cd06261">
    <property type="entry name" value="TM_PBP2"/>
    <property type="match status" value="1"/>
</dbReference>
<dbReference type="PATRIC" id="fig|768726.4.peg.1626"/>
<keyword evidence="5 9" id="KW-0812">Transmembrane</keyword>
<dbReference type="eggNOG" id="COG0765">
    <property type="taxonomic scope" value="Bacteria"/>
</dbReference>
<dbReference type="SUPFAM" id="SSF161098">
    <property type="entry name" value="MetI-like"/>
    <property type="match status" value="1"/>
</dbReference>
<reference evidence="11 12" key="1">
    <citation type="submission" date="2011-07" db="EMBL/GenBank/DDBJ databases">
        <authorList>
            <person name="Durkin A.S."/>
            <person name="Kim M."/>
            <person name="Radune D."/>
            <person name="Hostetler J."/>
            <person name="Torralba M."/>
            <person name="Gillis M."/>
            <person name="Methe B."/>
            <person name="Sutton G."/>
            <person name="Nelson K.E."/>
        </authorList>
    </citation>
    <scope>NUCLEOTIDE SEQUENCE [LARGE SCALE GENOMIC DNA]</scope>
    <source>
        <strain evidence="11 12">F0392</strain>
    </source>
</reference>
<protein>
    <submittedName>
        <fullName evidence="11">ABC transporter, permease protein</fullName>
    </submittedName>
</protein>
<comment type="caution">
    <text evidence="11">The sequence shown here is derived from an EMBL/GenBank/DDBJ whole genome shotgun (WGS) entry which is preliminary data.</text>
</comment>
<keyword evidence="4" id="KW-1003">Cell membrane</keyword>
<feature type="transmembrane region" description="Helical" evidence="9">
    <location>
        <begin position="114"/>
        <end position="140"/>
    </location>
</feature>
<dbReference type="InterPro" id="IPR043429">
    <property type="entry name" value="ArtM/GltK/GlnP/TcyL/YhdX-like"/>
</dbReference>
<dbReference type="GO" id="GO:0006865">
    <property type="term" value="P:amino acid transport"/>
    <property type="evidence" value="ECO:0007669"/>
    <property type="project" value="UniProtKB-KW"/>
</dbReference>
<dbReference type="Pfam" id="PF00528">
    <property type="entry name" value="BPD_transp_1"/>
    <property type="match status" value="1"/>
</dbReference>
<gene>
    <name evidence="11" type="ORF">HMPREF9178_1744</name>
</gene>
<evidence type="ECO:0000256" key="8">
    <source>
        <dbReference type="ARBA" id="ARBA00023136"/>
    </source>
</evidence>
<organism evidence="11 12">
    <name type="scientific">Streptococcus mitis bv. 2 str. F0392</name>
    <dbReference type="NCBI Taxonomy" id="768726"/>
    <lineage>
        <taxon>Bacteria</taxon>
        <taxon>Bacillati</taxon>
        <taxon>Bacillota</taxon>
        <taxon>Bacilli</taxon>
        <taxon>Lactobacillales</taxon>
        <taxon>Streptococcaceae</taxon>
        <taxon>Streptococcus</taxon>
    </lineage>
</organism>
<dbReference type="NCBIfam" id="TIGR01726">
    <property type="entry name" value="HEQRo_perm_3TM"/>
    <property type="match status" value="1"/>
</dbReference>
<keyword evidence="8 9" id="KW-0472">Membrane</keyword>
<evidence type="ECO:0000256" key="6">
    <source>
        <dbReference type="ARBA" id="ARBA00022970"/>
    </source>
</evidence>
<dbReference type="Proteomes" id="UP000003771">
    <property type="component" value="Unassembled WGS sequence"/>
</dbReference>
<dbReference type="GO" id="GO:0022857">
    <property type="term" value="F:transmembrane transporter activity"/>
    <property type="evidence" value="ECO:0007669"/>
    <property type="project" value="InterPro"/>
</dbReference>
<comment type="subcellular location">
    <subcellularLocation>
        <location evidence="1 9">Cell membrane</location>
        <topology evidence="1 9">Multi-pass membrane protein</topology>
    </subcellularLocation>
</comment>
<comment type="similarity">
    <text evidence="2">Belongs to the binding-protein-dependent transport system permease family. HisMQ subfamily.</text>
</comment>
<dbReference type="PANTHER" id="PTHR30614">
    <property type="entry name" value="MEMBRANE COMPONENT OF AMINO ACID ABC TRANSPORTER"/>
    <property type="match status" value="1"/>
</dbReference>
<dbReference type="InterPro" id="IPR035906">
    <property type="entry name" value="MetI-like_sf"/>
</dbReference>
<dbReference type="PROSITE" id="PS50928">
    <property type="entry name" value="ABC_TM1"/>
    <property type="match status" value="1"/>
</dbReference>
<evidence type="ECO:0000256" key="3">
    <source>
        <dbReference type="ARBA" id="ARBA00022448"/>
    </source>
</evidence>